<dbReference type="AlphaFoldDB" id="A0A261UX10"/>
<dbReference type="Pfam" id="PF05973">
    <property type="entry name" value="Gp49"/>
    <property type="match status" value="1"/>
</dbReference>
<keyword evidence="2" id="KW-1185">Reference proteome</keyword>
<proteinExistence type="predicted"/>
<name>A0A261UX10_9BORD</name>
<reference evidence="2" key="1">
    <citation type="submission" date="2017-05" db="EMBL/GenBank/DDBJ databases">
        <title>Complete and WGS of Bordetella genogroups.</title>
        <authorList>
            <person name="Spilker T."/>
            <person name="Lipuma J."/>
        </authorList>
    </citation>
    <scope>NUCLEOTIDE SEQUENCE [LARGE SCALE GENOMIC DNA]</scope>
    <source>
        <strain evidence="2">AU8856</strain>
    </source>
</reference>
<sequence>MPWAVEYTDQFGEWWSSLDEAERESLDASVELLIANGPLLGFPHSSGIKGSKHRHMRELRTQHAGRPFRTLYAFDPRRCAILLIGADKTGDDRWYETHIPVADRLYDEHLRQLIREGLIDG</sequence>
<accession>A0A261UX10</accession>
<comment type="caution">
    <text evidence="1">The sequence shown here is derived from an EMBL/GenBank/DDBJ whole genome shotgun (WGS) entry which is preliminary data.</text>
</comment>
<protein>
    <submittedName>
        <fullName evidence="1">Addiction module toxin RelE</fullName>
    </submittedName>
</protein>
<dbReference type="EMBL" id="NEVS01000001">
    <property type="protein sequence ID" value="OZI66414.1"/>
    <property type="molecule type" value="Genomic_DNA"/>
</dbReference>
<dbReference type="OrthoDB" id="330810at2"/>
<dbReference type="Proteomes" id="UP000215767">
    <property type="component" value="Unassembled WGS sequence"/>
</dbReference>
<gene>
    <name evidence="1" type="ORF">CAL28_01330</name>
</gene>
<dbReference type="InterPro" id="IPR009241">
    <property type="entry name" value="HigB-like"/>
</dbReference>
<evidence type="ECO:0000313" key="2">
    <source>
        <dbReference type="Proteomes" id="UP000215767"/>
    </source>
</evidence>
<evidence type="ECO:0000313" key="1">
    <source>
        <dbReference type="EMBL" id="OZI66414.1"/>
    </source>
</evidence>
<organism evidence="1 2">
    <name type="scientific">Bordetella genomosp. 11</name>
    <dbReference type="NCBI Taxonomy" id="1416808"/>
    <lineage>
        <taxon>Bacteria</taxon>
        <taxon>Pseudomonadati</taxon>
        <taxon>Pseudomonadota</taxon>
        <taxon>Betaproteobacteria</taxon>
        <taxon>Burkholderiales</taxon>
        <taxon>Alcaligenaceae</taxon>
        <taxon>Bordetella</taxon>
    </lineage>
</organism>
<dbReference type="RefSeq" id="WP_094839626.1">
    <property type="nucleotide sequence ID" value="NZ_NEVS01000001.1"/>
</dbReference>